<evidence type="ECO:0000259" key="1">
    <source>
        <dbReference type="Pfam" id="PF03551"/>
    </source>
</evidence>
<dbReference type="SUPFAM" id="SSF46785">
    <property type="entry name" value="Winged helix' DNA-binding domain"/>
    <property type="match status" value="1"/>
</dbReference>
<dbReference type="AlphaFoldDB" id="A0A173TJA7"/>
<evidence type="ECO:0000313" key="3">
    <source>
        <dbReference type="Proteomes" id="UP000095553"/>
    </source>
</evidence>
<dbReference type="Gene3D" id="1.10.10.10">
    <property type="entry name" value="Winged helix-like DNA-binding domain superfamily/Winged helix DNA-binding domain"/>
    <property type="match status" value="1"/>
</dbReference>
<proteinExistence type="predicted"/>
<dbReference type="EMBL" id="CYXY01000012">
    <property type="protein sequence ID" value="CUN02912.1"/>
    <property type="molecule type" value="Genomic_DNA"/>
</dbReference>
<dbReference type="PANTHER" id="PTHR33169">
    <property type="entry name" value="PADR-FAMILY TRANSCRIPTIONAL REGULATOR"/>
    <property type="match status" value="1"/>
</dbReference>
<gene>
    <name evidence="2" type="primary">yqjI_1</name>
    <name evidence="2" type="ORF">ERS852571_02078</name>
</gene>
<reference evidence="2 3" key="1">
    <citation type="submission" date="2015-09" db="EMBL/GenBank/DDBJ databases">
        <authorList>
            <consortium name="Pathogen Informatics"/>
        </authorList>
    </citation>
    <scope>NUCLEOTIDE SEQUENCE [LARGE SCALE GENOMIC DNA]</scope>
    <source>
        <strain evidence="2 3">2789STDY5834959</strain>
    </source>
</reference>
<accession>A0A173TJA7</accession>
<dbReference type="InterPro" id="IPR052509">
    <property type="entry name" value="Metal_resp_DNA-bind_regulator"/>
</dbReference>
<protein>
    <submittedName>
        <fullName evidence="2">Transcriptional regulator YqjI</fullName>
    </submittedName>
</protein>
<dbReference type="RefSeq" id="WP_055073059.1">
    <property type="nucleotide sequence ID" value="NZ_CP193929.1"/>
</dbReference>
<dbReference type="Proteomes" id="UP000095553">
    <property type="component" value="Unassembled WGS sequence"/>
</dbReference>
<name>A0A173TJA7_ANAHA</name>
<dbReference type="InterPro" id="IPR005149">
    <property type="entry name" value="Tscrpt_reg_PadR_N"/>
</dbReference>
<dbReference type="PANTHER" id="PTHR33169:SF14">
    <property type="entry name" value="TRANSCRIPTIONAL REGULATOR RV3488"/>
    <property type="match status" value="1"/>
</dbReference>
<dbReference type="InterPro" id="IPR036390">
    <property type="entry name" value="WH_DNA-bd_sf"/>
</dbReference>
<dbReference type="Pfam" id="PF03551">
    <property type="entry name" value="PadR"/>
    <property type="match status" value="1"/>
</dbReference>
<sequence>MAKKSFYKIEMLFLKVLEQEDCYGYQLTQSIQDITNGQIKIAEGTMYPILYKLQDKGYISDRQVKVGKRQTRVYYHLEPAGKEYLSQLTHDYYQMIDAIQSVLGPRV</sequence>
<feature type="domain" description="Transcription regulator PadR N-terminal" evidence="1">
    <location>
        <begin position="14"/>
        <end position="86"/>
    </location>
</feature>
<evidence type="ECO:0000313" key="2">
    <source>
        <dbReference type="EMBL" id="CUN02912.1"/>
    </source>
</evidence>
<organism evidence="2 3">
    <name type="scientific">Anaerostipes hadrus</name>
    <dbReference type="NCBI Taxonomy" id="649756"/>
    <lineage>
        <taxon>Bacteria</taxon>
        <taxon>Bacillati</taxon>
        <taxon>Bacillota</taxon>
        <taxon>Clostridia</taxon>
        <taxon>Lachnospirales</taxon>
        <taxon>Lachnospiraceae</taxon>
        <taxon>Anaerostipes</taxon>
    </lineage>
</organism>
<dbReference type="InterPro" id="IPR036388">
    <property type="entry name" value="WH-like_DNA-bd_sf"/>
</dbReference>